<dbReference type="AlphaFoldDB" id="A0A2J8KH50"/>
<sequence length="99" mass="10741">MDTLPDNRTRVVVWEGTGSTGSAWELVGNVECQSPQTCRIRIRFPGGQPQLLCVPSLWPQRAPQPGTVGRCGRGQPEPSEDPHNTLQHPPAGFESGLVL</sequence>
<dbReference type="EMBL" id="NBAG03000371">
    <property type="protein sequence ID" value="PNI34356.1"/>
    <property type="molecule type" value="Genomic_DNA"/>
</dbReference>
<proteinExistence type="predicted"/>
<organism evidence="2 3">
    <name type="scientific">Pan troglodytes</name>
    <name type="common">Chimpanzee</name>
    <dbReference type="NCBI Taxonomy" id="9598"/>
    <lineage>
        <taxon>Eukaryota</taxon>
        <taxon>Metazoa</taxon>
        <taxon>Chordata</taxon>
        <taxon>Craniata</taxon>
        <taxon>Vertebrata</taxon>
        <taxon>Euteleostomi</taxon>
        <taxon>Mammalia</taxon>
        <taxon>Eutheria</taxon>
        <taxon>Euarchontoglires</taxon>
        <taxon>Primates</taxon>
        <taxon>Haplorrhini</taxon>
        <taxon>Catarrhini</taxon>
        <taxon>Hominidae</taxon>
        <taxon>Pan</taxon>
    </lineage>
</organism>
<evidence type="ECO:0000313" key="2">
    <source>
        <dbReference type="EMBL" id="PNI34356.1"/>
    </source>
</evidence>
<reference evidence="2 3" key="1">
    <citation type="submission" date="2017-12" db="EMBL/GenBank/DDBJ databases">
        <title>High-resolution comparative analysis of great ape genomes.</title>
        <authorList>
            <person name="Pollen A."/>
            <person name="Hastie A."/>
            <person name="Hormozdiari F."/>
            <person name="Dougherty M."/>
            <person name="Liu R."/>
            <person name="Chaisson M."/>
            <person name="Hoppe E."/>
            <person name="Hill C."/>
            <person name="Pang A."/>
            <person name="Hillier L."/>
            <person name="Baker C."/>
            <person name="Armstrong J."/>
            <person name="Shendure J."/>
            <person name="Paten B."/>
            <person name="Wilson R."/>
            <person name="Chao H."/>
            <person name="Schneider V."/>
            <person name="Ventura M."/>
            <person name="Kronenberg Z."/>
            <person name="Murali S."/>
            <person name="Gordon D."/>
            <person name="Cantsilieris S."/>
            <person name="Munson K."/>
            <person name="Nelson B."/>
            <person name="Raja A."/>
            <person name="Underwood J."/>
            <person name="Diekhans M."/>
            <person name="Fiddes I."/>
            <person name="Haussler D."/>
            <person name="Eichler E."/>
        </authorList>
    </citation>
    <scope>NUCLEOTIDE SEQUENCE [LARGE SCALE GENOMIC DNA]</scope>
    <source>
        <strain evidence="2">Yerkes chimp pedigree #C0471</strain>
    </source>
</reference>
<comment type="caution">
    <text evidence="2">The sequence shown here is derived from an EMBL/GenBank/DDBJ whole genome shotgun (WGS) entry which is preliminary data.</text>
</comment>
<name>A0A2J8KH50_PANTR</name>
<accession>A0A2J8KH50</accession>
<evidence type="ECO:0000256" key="1">
    <source>
        <dbReference type="SAM" id="MobiDB-lite"/>
    </source>
</evidence>
<dbReference type="Proteomes" id="UP000236370">
    <property type="component" value="Unassembled WGS sequence"/>
</dbReference>
<evidence type="ECO:0000313" key="3">
    <source>
        <dbReference type="Proteomes" id="UP000236370"/>
    </source>
</evidence>
<gene>
    <name evidence="2" type="ORF">CK820_G0039179</name>
</gene>
<feature type="region of interest" description="Disordered" evidence="1">
    <location>
        <begin position="63"/>
        <end position="99"/>
    </location>
</feature>
<protein>
    <submittedName>
        <fullName evidence="2">PLXDC1 isoform 6</fullName>
    </submittedName>
</protein>